<dbReference type="AlphaFoldDB" id="A0AAE1FPK9"/>
<proteinExistence type="predicted"/>
<sequence>MSQDAPMLQVQSSSTQSMGTPSSIGIDEALRPVLLAIAKCEAKLEEQQRTLVQTLAQMLIIVKEIENKIMKDFSASALPDTFVLEQTLPVKSYDVQGHDEQGSD</sequence>
<feature type="region of interest" description="Disordered" evidence="1">
    <location>
        <begin position="1"/>
        <end position="24"/>
    </location>
</feature>
<comment type="caution">
    <text evidence="3">The sequence shown here is derived from an EMBL/GenBank/DDBJ whole genome shotgun (WGS) entry which is preliminary data.</text>
</comment>
<evidence type="ECO:0000256" key="1">
    <source>
        <dbReference type="SAM" id="MobiDB-lite"/>
    </source>
</evidence>
<name>A0AAE1FPK9_PETCI</name>
<gene>
    <name evidence="2" type="ORF">Pcinc_017217</name>
    <name evidence="3" type="ORF">Pcinc_017218</name>
</gene>
<evidence type="ECO:0000313" key="2">
    <source>
        <dbReference type="EMBL" id="KAK3878128.1"/>
    </source>
</evidence>
<keyword evidence="4" id="KW-1185">Reference proteome</keyword>
<dbReference type="Proteomes" id="UP001286313">
    <property type="component" value="Unassembled WGS sequence"/>
</dbReference>
<organism evidence="3 4">
    <name type="scientific">Petrolisthes cinctipes</name>
    <name type="common">Flat porcelain crab</name>
    <dbReference type="NCBI Taxonomy" id="88211"/>
    <lineage>
        <taxon>Eukaryota</taxon>
        <taxon>Metazoa</taxon>
        <taxon>Ecdysozoa</taxon>
        <taxon>Arthropoda</taxon>
        <taxon>Crustacea</taxon>
        <taxon>Multicrustacea</taxon>
        <taxon>Malacostraca</taxon>
        <taxon>Eumalacostraca</taxon>
        <taxon>Eucarida</taxon>
        <taxon>Decapoda</taxon>
        <taxon>Pleocyemata</taxon>
        <taxon>Anomura</taxon>
        <taxon>Galatheoidea</taxon>
        <taxon>Porcellanidae</taxon>
        <taxon>Petrolisthes</taxon>
    </lineage>
</organism>
<accession>A0AAE1FPK9</accession>
<evidence type="ECO:0000313" key="4">
    <source>
        <dbReference type="Proteomes" id="UP001286313"/>
    </source>
</evidence>
<feature type="compositionally biased region" description="Low complexity" evidence="1">
    <location>
        <begin position="11"/>
        <end position="23"/>
    </location>
</feature>
<protein>
    <submittedName>
        <fullName evidence="3">Uncharacterized protein</fullName>
    </submittedName>
</protein>
<evidence type="ECO:0000313" key="3">
    <source>
        <dbReference type="EMBL" id="KAK3878129.1"/>
    </source>
</evidence>
<dbReference type="EMBL" id="JAWQEG010001585">
    <property type="protein sequence ID" value="KAK3878129.1"/>
    <property type="molecule type" value="Genomic_DNA"/>
</dbReference>
<reference evidence="3" key="1">
    <citation type="submission" date="2023-10" db="EMBL/GenBank/DDBJ databases">
        <title>Genome assemblies of two species of porcelain crab, Petrolisthes cinctipes and Petrolisthes manimaculis (Anomura: Porcellanidae).</title>
        <authorList>
            <person name="Angst P."/>
        </authorList>
    </citation>
    <scope>NUCLEOTIDE SEQUENCE</scope>
    <source>
        <strain evidence="3">PB745_01</strain>
        <tissue evidence="3">Gill</tissue>
    </source>
</reference>
<dbReference type="EMBL" id="JAWQEG010001585">
    <property type="protein sequence ID" value="KAK3878128.1"/>
    <property type="molecule type" value="Genomic_DNA"/>
</dbReference>